<dbReference type="Gene3D" id="3.55.50.30">
    <property type="match status" value="1"/>
</dbReference>
<dbReference type="KEGG" id="spib:G8759_32310"/>
<dbReference type="Pfam" id="PF04773">
    <property type="entry name" value="FecR"/>
    <property type="match status" value="1"/>
</dbReference>
<organism evidence="3 4">
    <name type="scientific">Spirosoma aureum</name>
    <dbReference type="NCBI Taxonomy" id="2692134"/>
    <lineage>
        <taxon>Bacteria</taxon>
        <taxon>Pseudomonadati</taxon>
        <taxon>Bacteroidota</taxon>
        <taxon>Cytophagia</taxon>
        <taxon>Cytophagales</taxon>
        <taxon>Cytophagaceae</taxon>
        <taxon>Spirosoma</taxon>
    </lineage>
</organism>
<dbReference type="GO" id="GO:0016989">
    <property type="term" value="F:sigma factor antagonist activity"/>
    <property type="evidence" value="ECO:0007669"/>
    <property type="project" value="TreeGrafter"/>
</dbReference>
<keyword evidence="4" id="KW-1185">Reference proteome</keyword>
<reference evidence="3 4" key="1">
    <citation type="submission" date="2020-03" db="EMBL/GenBank/DDBJ databases">
        <authorList>
            <person name="Kim M.K."/>
        </authorList>
    </citation>
    <scope>NUCLEOTIDE SEQUENCE [LARGE SCALE GENOMIC DNA]</scope>
    <source>
        <strain evidence="3 4">BT328</strain>
    </source>
</reference>
<proteinExistence type="predicted"/>
<accession>A0A6G9AXC5</accession>
<gene>
    <name evidence="3" type="ORF">G8759_32310</name>
</gene>
<dbReference type="Pfam" id="PF16344">
    <property type="entry name" value="FecR_C"/>
    <property type="match status" value="1"/>
</dbReference>
<evidence type="ECO:0000313" key="3">
    <source>
        <dbReference type="EMBL" id="QIP16989.1"/>
    </source>
</evidence>
<feature type="domain" description="Protein FecR C-terminal" evidence="2">
    <location>
        <begin position="265"/>
        <end position="328"/>
    </location>
</feature>
<dbReference type="InterPro" id="IPR006860">
    <property type="entry name" value="FecR"/>
</dbReference>
<dbReference type="PANTHER" id="PTHR30273">
    <property type="entry name" value="PERIPLASMIC SIGNAL SENSOR AND SIGMA FACTOR ACTIVATOR FECR-RELATED"/>
    <property type="match status" value="1"/>
</dbReference>
<dbReference type="RefSeq" id="WP_167217402.1">
    <property type="nucleotide sequence ID" value="NZ_CP050063.1"/>
</dbReference>
<evidence type="ECO:0000259" key="1">
    <source>
        <dbReference type="Pfam" id="PF04773"/>
    </source>
</evidence>
<protein>
    <submittedName>
        <fullName evidence="3">DUF4974 domain-containing protein</fullName>
    </submittedName>
</protein>
<dbReference type="PANTHER" id="PTHR30273:SF2">
    <property type="entry name" value="PROTEIN FECR"/>
    <property type="match status" value="1"/>
</dbReference>
<sequence>MNYPDFNEEDFAADDFFQRWVLEQDIESESFWQNWLVDHPEKRLIVKKAQWIVQNVSFTETWSPAERAAMWQTIQANLIQNIKEEAPVIPLWRRLGWVAAASIVLVLGSVGLFYSRWSDQEIRTSFGEMRQIKLADGSTVTLNANSTLKVANDFLEKPSREVWIEGEAFFDVTKRIVKAGKVPFVVHANNLTIQVLGTAFNVINRREKIDIALEHGSVKVVDEQNTTNAVVLKPGEKVSRVAQKAPLVKQAIQIEDYTSWKEKVILFKQKSLTELAEMMKDMYDIDVVIDNPALKQETFTGSFPADSAEVFFDKLEKMYPIAIHKDGKVFHLK</sequence>
<dbReference type="EMBL" id="CP050063">
    <property type="protein sequence ID" value="QIP16989.1"/>
    <property type="molecule type" value="Genomic_DNA"/>
</dbReference>
<name>A0A6G9AXC5_9BACT</name>
<dbReference type="Proteomes" id="UP000501802">
    <property type="component" value="Chromosome"/>
</dbReference>
<evidence type="ECO:0000313" key="4">
    <source>
        <dbReference type="Proteomes" id="UP000501802"/>
    </source>
</evidence>
<evidence type="ECO:0000259" key="2">
    <source>
        <dbReference type="Pfam" id="PF16344"/>
    </source>
</evidence>
<dbReference type="PIRSF" id="PIRSF018266">
    <property type="entry name" value="FecR"/>
    <property type="match status" value="1"/>
</dbReference>
<dbReference type="Gene3D" id="2.60.120.1440">
    <property type="match status" value="1"/>
</dbReference>
<dbReference type="InterPro" id="IPR032508">
    <property type="entry name" value="FecR_C"/>
</dbReference>
<feature type="domain" description="FecR protein" evidence="1">
    <location>
        <begin position="121"/>
        <end position="219"/>
    </location>
</feature>
<dbReference type="AlphaFoldDB" id="A0A6G9AXC5"/>
<dbReference type="InterPro" id="IPR012373">
    <property type="entry name" value="Ferrdict_sens_TM"/>
</dbReference>